<feature type="compositionally biased region" description="Low complexity" evidence="1">
    <location>
        <begin position="329"/>
        <end position="342"/>
    </location>
</feature>
<sequence>METAATLIPCDEATAPQAVPESVAGASPSTRKRQRSGTPSGASFERASSLPERPSDGQLSAADAEMSAVKVGFAAAHWRRGCLRLQLDGAFATNGSPTVQRKRQARSDPPNGMKAERRSTASTLDALVRHLSPNPWKLLRAMEECGDTQSATTIASLLPKQPNISDYPSASANEPPVPVSPQMWNTYWETYSACCAEALEGLSTLLNAPAAGYRRVVLTLISTAVVAPLPADNAAGVLQPSLHVGGGTHHGATEAAAQKARSPAHLCSVGSLSSAPARKAEGTGCADGSACNILNPSRLSDAPSASHSRSVSPPTAKDTEQDVGDARPSGSRASSVSSSSYSYSSYYSYSSSASSYESSRGSSEVGDEATMKFPALSTVLDDFIFAQAHHFGAVERIETHHRSTVAGGTGYTFVSIQFTTEEAAGLFYRWADGLSIAHLVRSHWQGCRESRNAELPAESPNERPGAGGTGGNTVDPARDRSPVSLRGQIQSGTRTRKNEEEEDLWWAAFLEKVSDAQLEIVAKLAPHDPRVSTNRLLIGPNVMIATPLVTSLFTGLFRATRIDFFRALGGFLIDFTDVNECRLALHALQCSLKTVFGVTLIYW</sequence>
<comment type="caution">
    <text evidence="2">The sequence shown here is derived from an EMBL/GenBank/DDBJ whole genome shotgun (WGS) entry which is preliminary data.</text>
</comment>
<feature type="region of interest" description="Disordered" evidence="1">
    <location>
        <begin position="297"/>
        <end position="342"/>
    </location>
</feature>
<protein>
    <submittedName>
        <fullName evidence="2">Uncharacterized protein</fullName>
    </submittedName>
</protein>
<keyword evidence="3" id="KW-1185">Reference proteome</keyword>
<dbReference type="VEuPathDB" id="TriTrypDB:Lsey_0130_0080"/>
<evidence type="ECO:0000313" key="3">
    <source>
        <dbReference type="Proteomes" id="UP000038009"/>
    </source>
</evidence>
<evidence type="ECO:0000256" key="1">
    <source>
        <dbReference type="SAM" id="MobiDB-lite"/>
    </source>
</evidence>
<proteinExistence type="predicted"/>
<name>A0A0N0P5V9_LEPSE</name>
<dbReference type="OrthoDB" id="273658at2759"/>
<organism evidence="2 3">
    <name type="scientific">Leptomonas seymouri</name>
    <dbReference type="NCBI Taxonomy" id="5684"/>
    <lineage>
        <taxon>Eukaryota</taxon>
        <taxon>Discoba</taxon>
        <taxon>Euglenozoa</taxon>
        <taxon>Kinetoplastea</taxon>
        <taxon>Metakinetoplastina</taxon>
        <taxon>Trypanosomatida</taxon>
        <taxon>Trypanosomatidae</taxon>
        <taxon>Leishmaniinae</taxon>
        <taxon>Leptomonas</taxon>
    </lineage>
</organism>
<feature type="region of interest" description="Disordered" evidence="1">
    <location>
        <begin position="1"/>
        <end position="61"/>
    </location>
</feature>
<dbReference type="OMA" id="TCCADEL"/>
<dbReference type="Proteomes" id="UP000038009">
    <property type="component" value="Unassembled WGS sequence"/>
</dbReference>
<feature type="compositionally biased region" description="Polar residues" evidence="1">
    <location>
        <begin position="297"/>
        <end position="313"/>
    </location>
</feature>
<feature type="region of interest" description="Disordered" evidence="1">
    <location>
        <begin position="92"/>
        <end position="120"/>
    </location>
</feature>
<gene>
    <name evidence="2" type="ORF">ABL78_4478</name>
</gene>
<accession>A0A0N0P5V9</accession>
<dbReference type="AlphaFoldDB" id="A0A0N0P5V9"/>
<reference evidence="2 3" key="1">
    <citation type="journal article" date="2015" name="PLoS Pathog.">
        <title>Leptomonas seymouri: Adaptations to the Dixenous Life Cycle Analyzed by Genome Sequencing, Transcriptome Profiling and Co-infection with Leishmania donovani.</title>
        <authorList>
            <person name="Kraeva N."/>
            <person name="Butenko A."/>
            <person name="Hlavacova J."/>
            <person name="Kostygov A."/>
            <person name="Myskova J."/>
            <person name="Grybchuk D."/>
            <person name="Lestinova T."/>
            <person name="Votypka J."/>
            <person name="Volf P."/>
            <person name="Opperdoes F."/>
            <person name="Flegontov P."/>
            <person name="Lukes J."/>
            <person name="Yurchenko V."/>
        </authorList>
    </citation>
    <scope>NUCLEOTIDE SEQUENCE [LARGE SCALE GENOMIC DNA]</scope>
    <source>
        <strain evidence="2 3">ATCC 30220</strain>
    </source>
</reference>
<feature type="region of interest" description="Disordered" evidence="1">
    <location>
        <begin position="451"/>
        <end position="496"/>
    </location>
</feature>
<evidence type="ECO:0000313" key="2">
    <source>
        <dbReference type="EMBL" id="KPI86447.1"/>
    </source>
</evidence>
<dbReference type="EMBL" id="LJSK01000130">
    <property type="protein sequence ID" value="KPI86447.1"/>
    <property type="molecule type" value="Genomic_DNA"/>
</dbReference>